<dbReference type="Gene3D" id="3.50.50.60">
    <property type="entry name" value="FAD/NAD(P)-binding domain"/>
    <property type="match status" value="1"/>
</dbReference>
<dbReference type="InterPro" id="IPR050816">
    <property type="entry name" value="Flavin-dep_Halogenase_NPB"/>
</dbReference>
<dbReference type="Gene3D" id="3.30.9.100">
    <property type="match status" value="1"/>
</dbReference>
<reference evidence="3" key="1">
    <citation type="submission" date="2017-02" db="EMBL/GenBank/DDBJ databases">
        <authorList>
            <person name="Daims H."/>
        </authorList>
    </citation>
    <scope>NUCLEOTIDE SEQUENCE [LARGE SCALE GENOMIC DNA]</scope>
</reference>
<name>A0A1R4H3D7_9GAMM</name>
<dbReference type="RefSeq" id="WP_087142653.1">
    <property type="nucleotide sequence ID" value="NZ_FUKI01000059.1"/>
</dbReference>
<dbReference type="OrthoDB" id="6310849at2"/>
<dbReference type="Proteomes" id="UP000195667">
    <property type="component" value="Unassembled WGS sequence"/>
</dbReference>
<dbReference type="GO" id="GO:0016491">
    <property type="term" value="F:oxidoreductase activity"/>
    <property type="evidence" value="ECO:0007669"/>
    <property type="project" value="UniProtKB-KW"/>
</dbReference>
<gene>
    <name evidence="2" type="primary">lodB</name>
    <name evidence="2" type="ORF">CRENPOLYSF1_1510006</name>
</gene>
<dbReference type="NCBIfam" id="NF038171">
    <property type="entry name" value="maturase_LodB"/>
    <property type="match status" value="1"/>
</dbReference>
<dbReference type="InterPro" id="IPR036188">
    <property type="entry name" value="FAD/NAD-bd_sf"/>
</dbReference>
<accession>A0A1R4H3D7</accession>
<keyword evidence="3" id="KW-1185">Reference proteome</keyword>
<evidence type="ECO:0000313" key="2">
    <source>
        <dbReference type="EMBL" id="SJM90697.1"/>
    </source>
</evidence>
<protein>
    <submittedName>
        <fullName evidence="2">Putative FAD-dependent oxidoreductase LodB</fullName>
        <ecNumber evidence="2">1.-.-.-</ecNumber>
    </submittedName>
</protein>
<evidence type="ECO:0000313" key="3">
    <source>
        <dbReference type="Proteomes" id="UP000195667"/>
    </source>
</evidence>
<feature type="domain" description="FAD-binding" evidence="1">
    <location>
        <begin position="6"/>
        <end position="325"/>
    </location>
</feature>
<evidence type="ECO:0000259" key="1">
    <source>
        <dbReference type="Pfam" id="PF01494"/>
    </source>
</evidence>
<dbReference type="SUPFAM" id="SSF51905">
    <property type="entry name" value="FAD/NAD(P)-binding domain"/>
    <property type="match status" value="1"/>
</dbReference>
<keyword evidence="2" id="KW-0560">Oxidoreductase</keyword>
<dbReference type="Pfam" id="PF01494">
    <property type="entry name" value="FAD_binding_3"/>
    <property type="match status" value="1"/>
</dbReference>
<dbReference type="PRINTS" id="PR00420">
    <property type="entry name" value="RNGMNOXGNASE"/>
</dbReference>
<dbReference type="PANTHER" id="PTHR43747">
    <property type="entry name" value="FAD-BINDING PROTEIN"/>
    <property type="match status" value="1"/>
</dbReference>
<proteinExistence type="predicted"/>
<organism evidence="2 3">
    <name type="scientific">Crenothrix polyspora</name>
    <dbReference type="NCBI Taxonomy" id="360316"/>
    <lineage>
        <taxon>Bacteria</taxon>
        <taxon>Pseudomonadati</taxon>
        <taxon>Pseudomonadota</taxon>
        <taxon>Gammaproteobacteria</taxon>
        <taxon>Methylococcales</taxon>
        <taxon>Crenotrichaceae</taxon>
        <taxon>Crenothrix</taxon>
    </lineage>
</organism>
<sequence length="370" mass="41187">MALHFDTDVLIVGGGPAGAATALSLLTYSDLNVLIIENSAFDTIRVGEQVNPSLFDLLTYLKVGKEDFEEGSFVRGYNSQAAWGNSGIHSRDSIFSTQEESYQLDREKFDLMLLSEASKRGSDIIPRAKCIDFKQTEDNHWCISVKHQTEGDFSVIAKYLVDATGRLSNVGRKLGMTIRQHDQLMAVGAFLHFDNTTVLKQDILLETVAEGWWYCATLPNQVMVATLFTDADIVKEKRLQKAENWNQLLANTVYAKNKVNQASAFGSPWVKAAFSKITDATTRKNFIAVGDAAASFDPVSSMGIGFAISSACHAANTLVVHSKGDLSSIAHYQRNIEDIFSHYLTIKAQFYRKEQRWSDAAFWQRRNVSV</sequence>
<dbReference type="GO" id="GO:0071949">
    <property type="term" value="F:FAD binding"/>
    <property type="evidence" value="ECO:0007669"/>
    <property type="project" value="InterPro"/>
</dbReference>
<dbReference type="PANTHER" id="PTHR43747:SF1">
    <property type="entry name" value="SLR1998 PROTEIN"/>
    <property type="match status" value="1"/>
</dbReference>
<dbReference type="InterPro" id="IPR002938">
    <property type="entry name" value="FAD-bd"/>
</dbReference>
<dbReference type="EC" id="1.-.-.-" evidence="2"/>
<dbReference type="AlphaFoldDB" id="A0A1R4H3D7"/>
<dbReference type="EMBL" id="FUKI01000059">
    <property type="protein sequence ID" value="SJM90697.1"/>
    <property type="molecule type" value="Genomic_DNA"/>
</dbReference>